<reference evidence="1 2" key="1">
    <citation type="journal article" date="2015" name="Nature">
        <title>rRNA introns, odd ribosomes, and small enigmatic genomes across a large radiation of phyla.</title>
        <authorList>
            <person name="Brown C.T."/>
            <person name="Hug L.A."/>
            <person name="Thomas B.C."/>
            <person name="Sharon I."/>
            <person name="Castelle C.J."/>
            <person name="Singh A."/>
            <person name="Wilkins M.J."/>
            <person name="Williams K.H."/>
            <person name="Banfield J.F."/>
        </authorList>
    </citation>
    <scope>NUCLEOTIDE SEQUENCE [LARGE SCALE GENOMIC DNA]</scope>
</reference>
<evidence type="ECO:0000313" key="2">
    <source>
        <dbReference type="Proteomes" id="UP000033980"/>
    </source>
</evidence>
<comment type="caution">
    <text evidence="1">The sequence shown here is derived from an EMBL/GenBank/DDBJ whole genome shotgun (WGS) entry which is preliminary data.</text>
</comment>
<name>A0A0G1D507_9BACT</name>
<gene>
    <name evidence="1" type="ORF">UV68_C0035G0009</name>
</gene>
<evidence type="ECO:0000313" key="1">
    <source>
        <dbReference type="EMBL" id="KKS92799.1"/>
    </source>
</evidence>
<proteinExistence type="predicted"/>
<dbReference type="Proteomes" id="UP000033980">
    <property type="component" value="Unassembled WGS sequence"/>
</dbReference>
<sequence>MQTWEYLRVEVSLLDRIKAINGLPPTTAMYFGPFLTEKGQQGWELCGDGILVPHETIKYILKRPVGSLEEDV</sequence>
<dbReference type="AlphaFoldDB" id="A0A0G1D507"/>
<dbReference type="EMBL" id="LCFK01000035">
    <property type="protein sequence ID" value="KKS92799.1"/>
    <property type="molecule type" value="Genomic_DNA"/>
</dbReference>
<accession>A0A0G1D507</accession>
<protein>
    <submittedName>
        <fullName evidence="1">Uncharacterized protein</fullName>
    </submittedName>
</protein>
<organism evidence="1 2">
    <name type="scientific">Candidatus Collierbacteria bacterium GW2011_GWC2_43_12</name>
    <dbReference type="NCBI Taxonomy" id="1618390"/>
    <lineage>
        <taxon>Bacteria</taxon>
        <taxon>Candidatus Collieribacteriota</taxon>
    </lineage>
</organism>